<evidence type="ECO:0000256" key="3">
    <source>
        <dbReference type="ARBA" id="ARBA00022741"/>
    </source>
</evidence>
<evidence type="ECO:0000256" key="1">
    <source>
        <dbReference type="ARBA" id="ARBA00005417"/>
    </source>
</evidence>
<keyword evidence="3" id="KW-0547">Nucleotide-binding</keyword>
<evidence type="ECO:0000259" key="5">
    <source>
        <dbReference type="PROSITE" id="PS50893"/>
    </source>
</evidence>
<dbReference type="Gene3D" id="3.40.50.300">
    <property type="entry name" value="P-loop containing nucleotide triphosphate hydrolases"/>
    <property type="match status" value="1"/>
</dbReference>
<dbReference type="PANTHER" id="PTHR43776:SF8">
    <property type="entry name" value="ABC TRANSPORTER, ATP-BINDING PROTEIN"/>
    <property type="match status" value="1"/>
</dbReference>
<dbReference type="NCBIfam" id="TIGR01727">
    <property type="entry name" value="oligo_HPY"/>
    <property type="match status" value="1"/>
</dbReference>
<dbReference type="RefSeq" id="WP_073149244.1">
    <property type="nucleotide sequence ID" value="NZ_FRAG01000019.1"/>
</dbReference>
<dbReference type="AlphaFoldDB" id="A0A1M6NVA7"/>
<dbReference type="SUPFAM" id="SSF52540">
    <property type="entry name" value="P-loop containing nucleoside triphosphate hydrolases"/>
    <property type="match status" value="1"/>
</dbReference>
<dbReference type="SMART" id="SM00382">
    <property type="entry name" value="AAA"/>
    <property type="match status" value="1"/>
</dbReference>
<dbReference type="OrthoDB" id="9806285at2"/>
<keyword evidence="2" id="KW-0813">Transport</keyword>
<dbReference type="GO" id="GO:0016887">
    <property type="term" value="F:ATP hydrolysis activity"/>
    <property type="evidence" value="ECO:0007669"/>
    <property type="project" value="InterPro"/>
</dbReference>
<evidence type="ECO:0000313" key="7">
    <source>
        <dbReference type="Proteomes" id="UP000184465"/>
    </source>
</evidence>
<dbReference type="EMBL" id="FRAG01000019">
    <property type="protein sequence ID" value="SHJ99568.1"/>
    <property type="molecule type" value="Genomic_DNA"/>
</dbReference>
<keyword evidence="7" id="KW-1185">Reference proteome</keyword>
<dbReference type="PANTHER" id="PTHR43776">
    <property type="entry name" value="TRANSPORT ATP-BINDING PROTEIN"/>
    <property type="match status" value="1"/>
</dbReference>
<dbReference type="InterPro" id="IPR013563">
    <property type="entry name" value="Oligopep_ABC_C"/>
</dbReference>
<dbReference type="Pfam" id="PF00005">
    <property type="entry name" value="ABC_tran"/>
    <property type="match status" value="1"/>
</dbReference>
<keyword evidence="4 6" id="KW-0067">ATP-binding</keyword>
<dbReference type="InterPro" id="IPR003593">
    <property type="entry name" value="AAA+_ATPase"/>
</dbReference>
<dbReference type="GO" id="GO:0005524">
    <property type="term" value="F:ATP binding"/>
    <property type="evidence" value="ECO:0007669"/>
    <property type="project" value="UniProtKB-KW"/>
</dbReference>
<feature type="domain" description="ABC transporter" evidence="5">
    <location>
        <begin position="6"/>
        <end position="250"/>
    </location>
</feature>
<evidence type="ECO:0000256" key="2">
    <source>
        <dbReference type="ARBA" id="ARBA00022448"/>
    </source>
</evidence>
<evidence type="ECO:0000313" key="6">
    <source>
        <dbReference type="EMBL" id="SHJ99568.1"/>
    </source>
</evidence>
<sequence length="320" mass="35893">MADKILEVKNLKKYFKTPKGMLHAVDGVNFSIERGKTLGVVGESGCGKSTTGRVVLRLLEATDGDIIFEGKNIRMFDKRQLRQLRREMQIIFQDPFASLNPRMTVSEIIAEPLIIHGLTKNKKELDKRVSELMEIVGLADRLVNAYPHELDGGRRQRIGIARTLSLNPKFIVCDEPVSALDVSIQAQVLNLMQDLQEELGLTYMFITHDLSVVKHFSDEIAVMYLGQLVEKAPASELFKNPVHPYTKALLSAIPVPSLKNKKERIILKGEITSPINPEPGCRFAKRCPHADKCTNANSQPVLENIGNEHYVACHMVNKLM</sequence>
<dbReference type="STRING" id="1121301.SAMN02745912_01896"/>
<organism evidence="6 7">
    <name type="scientific">Paramaledivibacter caminithermalis (strain DSM 15212 / CIP 107654 / DViRD3)</name>
    <name type="common">Clostridium caminithermale</name>
    <dbReference type="NCBI Taxonomy" id="1121301"/>
    <lineage>
        <taxon>Bacteria</taxon>
        <taxon>Bacillati</taxon>
        <taxon>Bacillota</taxon>
        <taxon>Clostridia</taxon>
        <taxon>Peptostreptococcales</taxon>
        <taxon>Caminicellaceae</taxon>
        <taxon>Paramaledivibacter</taxon>
    </lineage>
</organism>
<proteinExistence type="inferred from homology"/>
<dbReference type="GO" id="GO:0055085">
    <property type="term" value="P:transmembrane transport"/>
    <property type="evidence" value="ECO:0007669"/>
    <property type="project" value="UniProtKB-ARBA"/>
</dbReference>
<dbReference type="Proteomes" id="UP000184465">
    <property type="component" value="Unassembled WGS sequence"/>
</dbReference>
<accession>A0A1M6NVA7</accession>
<gene>
    <name evidence="6" type="ORF">SAMN02745912_01896</name>
</gene>
<dbReference type="InterPro" id="IPR027417">
    <property type="entry name" value="P-loop_NTPase"/>
</dbReference>
<protein>
    <submittedName>
        <fullName evidence="6">Peptide/nickel transport system ATP-binding protein</fullName>
    </submittedName>
</protein>
<dbReference type="InterPro" id="IPR050319">
    <property type="entry name" value="ABC_transp_ATP-bind"/>
</dbReference>
<dbReference type="Pfam" id="PF08352">
    <property type="entry name" value="oligo_HPY"/>
    <property type="match status" value="1"/>
</dbReference>
<dbReference type="GO" id="GO:0015833">
    <property type="term" value="P:peptide transport"/>
    <property type="evidence" value="ECO:0007669"/>
    <property type="project" value="InterPro"/>
</dbReference>
<name>A0A1M6NVA7_PARC5</name>
<dbReference type="FunFam" id="3.40.50.300:FF:000016">
    <property type="entry name" value="Oligopeptide ABC transporter ATP-binding component"/>
    <property type="match status" value="1"/>
</dbReference>
<dbReference type="PROSITE" id="PS50893">
    <property type="entry name" value="ABC_TRANSPORTER_2"/>
    <property type="match status" value="1"/>
</dbReference>
<evidence type="ECO:0000256" key="4">
    <source>
        <dbReference type="ARBA" id="ARBA00022840"/>
    </source>
</evidence>
<comment type="similarity">
    <text evidence="1">Belongs to the ABC transporter superfamily.</text>
</comment>
<dbReference type="CDD" id="cd03257">
    <property type="entry name" value="ABC_NikE_OppD_transporters"/>
    <property type="match status" value="1"/>
</dbReference>
<dbReference type="InterPro" id="IPR003439">
    <property type="entry name" value="ABC_transporter-like_ATP-bd"/>
</dbReference>
<reference evidence="7" key="1">
    <citation type="submission" date="2016-11" db="EMBL/GenBank/DDBJ databases">
        <authorList>
            <person name="Varghese N."/>
            <person name="Submissions S."/>
        </authorList>
    </citation>
    <scope>NUCLEOTIDE SEQUENCE [LARGE SCALE GENOMIC DNA]</scope>
    <source>
        <strain evidence="7">DSM 15212 / CIP 107654 / DViRD3</strain>
    </source>
</reference>